<protein>
    <submittedName>
        <fullName evidence="1">Uncharacterized protein</fullName>
    </submittedName>
</protein>
<proteinExistence type="predicted"/>
<reference evidence="1" key="2">
    <citation type="submission" date="2020-06" db="EMBL/GenBank/DDBJ databases">
        <title>Helianthus annuus Genome sequencing and assembly Release 2.</title>
        <authorList>
            <person name="Gouzy J."/>
            <person name="Langlade N."/>
            <person name="Munos S."/>
        </authorList>
    </citation>
    <scope>NUCLEOTIDE SEQUENCE</scope>
    <source>
        <tissue evidence="1">Leaves</tissue>
    </source>
</reference>
<keyword evidence="2" id="KW-1185">Reference proteome</keyword>
<dbReference type="Proteomes" id="UP000215914">
    <property type="component" value="Unassembled WGS sequence"/>
</dbReference>
<dbReference type="Gramene" id="mRNA:HanXRQr2_Chr01g0001911">
    <property type="protein sequence ID" value="mRNA:HanXRQr2_Chr01g0001911"/>
    <property type="gene ID" value="HanXRQr2_Chr01g0001911"/>
</dbReference>
<dbReference type="EMBL" id="MNCJ02000316">
    <property type="protein sequence ID" value="KAF5820407.1"/>
    <property type="molecule type" value="Genomic_DNA"/>
</dbReference>
<dbReference type="AlphaFoldDB" id="A0A9K3JTS7"/>
<accession>A0A9K3JTS7</accession>
<evidence type="ECO:0000313" key="2">
    <source>
        <dbReference type="Proteomes" id="UP000215914"/>
    </source>
</evidence>
<evidence type="ECO:0000313" key="1">
    <source>
        <dbReference type="EMBL" id="KAF5820407.1"/>
    </source>
</evidence>
<organism evidence="1 2">
    <name type="scientific">Helianthus annuus</name>
    <name type="common">Common sunflower</name>
    <dbReference type="NCBI Taxonomy" id="4232"/>
    <lineage>
        <taxon>Eukaryota</taxon>
        <taxon>Viridiplantae</taxon>
        <taxon>Streptophyta</taxon>
        <taxon>Embryophyta</taxon>
        <taxon>Tracheophyta</taxon>
        <taxon>Spermatophyta</taxon>
        <taxon>Magnoliopsida</taxon>
        <taxon>eudicotyledons</taxon>
        <taxon>Gunneridae</taxon>
        <taxon>Pentapetalae</taxon>
        <taxon>asterids</taxon>
        <taxon>campanulids</taxon>
        <taxon>Asterales</taxon>
        <taxon>Asteraceae</taxon>
        <taxon>Asteroideae</taxon>
        <taxon>Heliantheae alliance</taxon>
        <taxon>Heliantheae</taxon>
        <taxon>Helianthus</taxon>
    </lineage>
</organism>
<sequence length="41" mass="4490">MAVTESRLRFTAAVVFGLGSNGRSLLRAWFCGGLTEQIDCR</sequence>
<name>A0A9K3JTS7_HELAN</name>
<comment type="caution">
    <text evidence="1">The sequence shown here is derived from an EMBL/GenBank/DDBJ whole genome shotgun (WGS) entry which is preliminary data.</text>
</comment>
<reference evidence="1" key="1">
    <citation type="journal article" date="2017" name="Nature">
        <title>The sunflower genome provides insights into oil metabolism, flowering and Asterid evolution.</title>
        <authorList>
            <person name="Badouin H."/>
            <person name="Gouzy J."/>
            <person name="Grassa C.J."/>
            <person name="Murat F."/>
            <person name="Staton S.E."/>
            <person name="Cottret L."/>
            <person name="Lelandais-Briere C."/>
            <person name="Owens G.L."/>
            <person name="Carrere S."/>
            <person name="Mayjonade B."/>
            <person name="Legrand L."/>
            <person name="Gill N."/>
            <person name="Kane N.C."/>
            <person name="Bowers J.E."/>
            <person name="Hubner S."/>
            <person name="Bellec A."/>
            <person name="Berard A."/>
            <person name="Berges H."/>
            <person name="Blanchet N."/>
            <person name="Boniface M.C."/>
            <person name="Brunel D."/>
            <person name="Catrice O."/>
            <person name="Chaidir N."/>
            <person name="Claudel C."/>
            <person name="Donnadieu C."/>
            <person name="Faraut T."/>
            <person name="Fievet G."/>
            <person name="Helmstetter N."/>
            <person name="King M."/>
            <person name="Knapp S.J."/>
            <person name="Lai Z."/>
            <person name="Le Paslier M.C."/>
            <person name="Lippi Y."/>
            <person name="Lorenzon L."/>
            <person name="Mandel J.R."/>
            <person name="Marage G."/>
            <person name="Marchand G."/>
            <person name="Marquand E."/>
            <person name="Bret-Mestries E."/>
            <person name="Morien E."/>
            <person name="Nambeesan S."/>
            <person name="Nguyen T."/>
            <person name="Pegot-Espagnet P."/>
            <person name="Pouilly N."/>
            <person name="Raftis F."/>
            <person name="Sallet E."/>
            <person name="Schiex T."/>
            <person name="Thomas J."/>
            <person name="Vandecasteele C."/>
            <person name="Vares D."/>
            <person name="Vear F."/>
            <person name="Vautrin S."/>
            <person name="Crespi M."/>
            <person name="Mangin B."/>
            <person name="Burke J.M."/>
            <person name="Salse J."/>
            <person name="Munos S."/>
            <person name="Vincourt P."/>
            <person name="Rieseberg L.H."/>
            <person name="Langlade N.B."/>
        </authorList>
    </citation>
    <scope>NUCLEOTIDE SEQUENCE</scope>
    <source>
        <tissue evidence="1">Leaves</tissue>
    </source>
</reference>
<gene>
    <name evidence="1" type="ORF">HanXRQr2_Chr01g0001911</name>
</gene>